<dbReference type="VEuPathDB" id="FungiDB:JI435_406830"/>
<reference evidence="2" key="1">
    <citation type="journal article" date="2021" name="BMC Genomics">
        <title>Chromosome-level genome assembly and manually-curated proteome of model necrotroph Parastagonospora nodorum Sn15 reveals a genome-wide trove of candidate effector homologs, and redundancy of virulence-related functions within an accessory chromosome.</title>
        <authorList>
            <person name="Bertazzoni S."/>
            <person name="Jones D.A.B."/>
            <person name="Phan H.T."/>
            <person name="Tan K.-C."/>
            <person name="Hane J.K."/>
        </authorList>
    </citation>
    <scope>NUCLEOTIDE SEQUENCE [LARGE SCALE GENOMIC DNA]</scope>
    <source>
        <strain evidence="2">SN15 / ATCC MYA-4574 / FGSC 10173)</strain>
    </source>
</reference>
<accession>A0A7U2EXS5</accession>
<dbReference type="EMBL" id="CP069027">
    <property type="protein sequence ID" value="QRC95081.1"/>
    <property type="molecule type" value="Genomic_DNA"/>
</dbReference>
<protein>
    <submittedName>
        <fullName evidence="1">Uncharacterized protein</fullName>
    </submittedName>
</protein>
<dbReference type="AlphaFoldDB" id="A0A7U2EXS5"/>
<organism evidence="1 2">
    <name type="scientific">Phaeosphaeria nodorum (strain SN15 / ATCC MYA-4574 / FGSC 10173)</name>
    <name type="common">Glume blotch fungus</name>
    <name type="synonym">Parastagonospora nodorum</name>
    <dbReference type="NCBI Taxonomy" id="321614"/>
    <lineage>
        <taxon>Eukaryota</taxon>
        <taxon>Fungi</taxon>
        <taxon>Dikarya</taxon>
        <taxon>Ascomycota</taxon>
        <taxon>Pezizomycotina</taxon>
        <taxon>Dothideomycetes</taxon>
        <taxon>Pleosporomycetidae</taxon>
        <taxon>Pleosporales</taxon>
        <taxon>Pleosporineae</taxon>
        <taxon>Phaeosphaeriaceae</taxon>
        <taxon>Parastagonospora</taxon>
    </lineage>
</organism>
<evidence type="ECO:0000313" key="1">
    <source>
        <dbReference type="EMBL" id="QRC95081.1"/>
    </source>
</evidence>
<proteinExistence type="predicted"/>
<sequence>MNLLHHITVPKQLTYPSHTVRIYADKSETAMPSADRPRQLRSKLKYAYKGLLEVSPTCMGVRWRAVAAHVFRGLCGGGG</sequence>
<name>A0A7U2EXS5_PHANO</name>
<keyword evidence="2" id="KW-1185">Reference proteome</keyword>
<gene>
    <name evidence="1" type="ORF">JI435_406830</name>
</gene>
<dbReference type="Proteomes" id="UP000663193">
    <property type="component" value="Chromosome 5"/>
</dbReference>
<evidence type="ECO:0000313" key="2">
    <source>
        <dbReference type="Proteomes" id="UP000663193"/>
    </source>
</evidence>